<sequence length="352" mass="37806">MASSRVDEVDQVRAFGAPAVQQDALRGSRATMTAEQAARFSATFTRLVENVEHVLLGKTFVVRLAFTALLSEGHLLLEDVPGTGKTSLARAIAQSVQGTNNRVQFTPDLLPGDITGVSIFDQRKGDFYFHPGPVFANIVLADEINRASPKTQAALLEVMEEGHVTVDGVTHPVGAPFMVIATQNPIEQAGTYRLPEAQLDRFLMRTSIGYPDHASTLRILEGSSVKAHETMIPPVVTAEVVIEMAELARTVHVDPAINDYVSRLVDASRSATEVRLGASVRGALSLIRAAKTHAAAAGRHYVVPDDIKQLAEPVLAHRLILDAEAEFDGVTAGSVVAQILMETPPPSDRQAV</sequence>
<accession>A0ABV6S2Z6</accession>
<keyword evidence="4" id="KW-1185">Reference proteome</keyword>
<dbReference type="InterPro" id="IPR050764">
    <property type="entry name" value="CbbQ/NirQ/NorQ/GpvN"/>
</dbReference>
<protein>
    <submittedName>
        <fullName evidence="3">AAA family ATPase</fullName>
    </submittedName>
</protein>
<dbReference type="PANTHER" id="PTHR42759">
    <property type="entry name" value="MOXR FAMILY PROTEIN"/>
    <property type="match status" value="1"/>
</dbReference>
<dbReference type="Pfam" id="PF07726">
    <property type="entry name" value="AAA_3"/>
    <property type="match status" value="1"/>
</dbReference>
<name>A0ABV6S2Z6_9GAMM</name>
<feature type="domain" description="ChlI/MoxR AAA lid" evidence="2">
    <location>
        <begin position="267"/>
        <end position="339"/>
    </location>
</feature>
<dbReference type="Gene3D" id="1.10.8.80">
    <property type="entry name" value="Magnesium chelatase subunit I, C-Terminal domain"/>
    <property type="match status" value="1"/>
</dbReference>
<dbReference type="EMBL" id="JBHLTG010000014">
    <property type="protein sequence ID" value="MFC0682498.1"/>
    <property type="molecule type" value="Genomic_DNA"/>
</dbReference>
<dbReference type="CDD" id="cd00009">
    <property type="entry name" value="AAA"/>
    <property type="match status" value="1"/>
</dbReference>
<dbReference type="InterPro" id="IPR041628">
    <property type="entry name" value="ChlI/MoxR_AAA_lid"/>
</dbReference>
<dbReference type="Pfam" id="PF17863">
    <property type="entry name" value="AAA_lid_2"/>
    <property type="match status" value="1"/>
</dbReference>
<dbReference type="PIRSF" id="PIRSF002849">
    <property type="entry name" value="AAA_ATPase_chaperone_MoxR_prd"/>
    <property type="match status" value="1"/>
</dbReference>
<gene>
    <name evidence="3" type="ORF">ACFFGH_32105</name>
</gene>
<dbReference type="InterPro" id="IPR011703">
    <property type="entry name" value="ATPase_AAA-3"/>
</dbReference>
<evidence type="ECO:0000313" key="4">
    <source>
        <dbReference type="Proteomes" id="UP001589896"/>
    </source>
</evidence>
<proteinExistence type="predicted"/>
<evidence type="ECO:0000259" key="1">
    <source>
        <dbReference type="Pfam" id="PF07726"/>
    </source>
</evidence>
<organism evidence="3 4">
    <name type="scientific">Lysobacter korlensis</name>
    <dbReference type="NCBI Taxonomy" id="553636"/>
    <lineage>
        <taxon>Bacteria</taxon>
        <taxon>Pseudomonadati</taxon>
        <taxon>Pseudomonadota</taxon>
        <taxon>Gammaproteobacteria</taxon>
        <taxon>Lysobacterales</taxon>
        <taxon>Lysobacteraceae</taxon>
        <taxon>Lysobacter</taxon>
    </lineage>
</organism>
<reference evidence="3 4" key="1">
    <citation type="submission" date="2024-09" db="EMBL/GenBank/DDBJ databases">
        <authorList>
            <person name="Sun Q."/>
            <person name="Mori K."/>
        </authorList>
    </citation>
    <scope>NUCLEOTIDE SEQUENCE [LARGE SCALE GENOMIC DNA]</scope>
    <source>
        <strain evidence="3 4">KCTC 23076</strain>
    </source>
</reference>
<comment type="caution">
    <text evidence="3">The sequence shown here is derived from an EMBL/GenBank/DDBJ whole genome shotgun (WGS) entry which is preliminary data.</text>
</comment>
<evidence type="ECO:0000259" key="2">
    <source>
        <dbReference type="Pfam" id="PF17863"/>
    </source>
</evidence>
<dbReference type="RefSeq" id="WP_386676572.1">
    <property type="nucleotide sequence ID" value="NZ_JBHLTG010000014.1"/>
</dbReference>
<feature type="domain" description="ATPase AAA-3" evidence="1">
    <location>
        <begin position="74"/>
        <end position="204"/>
    </location>
</feature>
<evidence type="ECO:0000313" key="3">
    <source>
        <dbReference type="EMBL" id="MFC0682498.1"/>
    </source>
</evidence>
<dbReference type="SUPFAM" id="SSF52540">
    <property type="entry name" value="P-loop containing nucleoside triphosphate hydrolases"/>
    <property type="match status" value="1"/>
</dbReference>
<dbReference type="Proteomes" id="UP001589896">
    <property type="component" value="Unassembled WGS sequence"/>
</dbReference>
<dbReference type="PANTHER" id="PTHR42759:SF5">
    <property type="entry name" value="METHANOL DEHYDROGENASE REGULATOR"/>
    <property type="match status" value="1"/>
</dbReference>
<dbReference type="Gene3D" id="3.40.50.300">
    <property type="entry name" value="P-loop containing nucleotide triphosphate hydrolases"/>
    <property type="match status" value="1"/>
</dbReference>
<dbReference type="InterPro" id="IPR027417">
    <property type="entry name" value="P-loop_NTPase"/>
</dbReference>